<comment type="caution">
    <text evidence="1">The sequence shown here is derived from an EMBL/GenBank/DDBJ whole genome shotgun (WGS) entry which is preliminary data.</text>
</comment>
<sequence>MSNNDVSSTSQNVTIPYIPELFGQHFLDTLLPAATAPTDSYLTLCAHNERGPAYSSTLSATLDAFHELRPCCAAHKIPHLLEKSWREDPSLTLRIIWNIRSIHDGKGEKELFYQAFGWLYEKHPHTAIQNLRWLVEPVCALKAGGEPSAPHGYWKDLLNIVALAALDQLRPLDKPATFLHAPRTASKYRYRTRRWSRWEREPCESASSTALDSESVDAGKAHPSQEKEQAESRRRRIASHQQYHTNLVDKLAEPRFRALYIMVARLFAERLRIQKSDVVSCGSFH</sequence>
<accession>A0ACC1RL95</accession>
<dbReference type="Proteomes" id="UP001148662">
    <property type="component" value="Unassembled WGS sequence"/>
</dbReference>
<keyword evidence="2" id="KW-1185">Reference proteome</keyword>
<dbReference type="EMBL" id="JANHOG010002804">
    <property type="protein sequence ID" value="KAJ3519788.1"/>
    <property type="molecule type" value="Genomic_DNA"/>
</dbReference>
<organism evidence="1 2">
    <name type="scientific">Phlebia brevispora</name>
    <dbReference type="NCBI Taxonomy" id="194682"/>
    <lineage>
        <taxon>Eukaryota</taxon>
        <taxon>Fungi</taxon>
        <taxon>Dikarya</taxon>
        <taxon>Basidiomycota</taxon>
        <taxon>Agaricomycotina</taxon>
        <taxon>Agaricomycetes</taxon>
        <taxon>Polyporales</taxon>
        <taxon>Meruliaceae</taxon>
        <taxon>Phlebia</taxon>
    </lineage>
</organism>
<evidence type="ECO:0000313" key="2">
    <source>
        <dbReference type="Proteomes" id="UP001148662"/>
    </source>
</evidence>
<proteinExistence type="predicted"/>
<name>A0ACC1RL95_9APHY</name>
<gene>
    <name evidence="1" type="ORF">NM688_g9252</name>
</gene>
<protein>
    <submittedName>
        <fullName evidence="1">Uncharacterized protein</fullName>
    </submittedName>
</protein>
<evidence type="ECO:0000313" key="1">
    <source>
        <dbReference type="EMBL" id="KAJ3519788.1"/>
    </source>
</evidence>
<reference evidence="1" key="1">
    <citation type="submission" date="2022-07" db="EMBL/GenBank/DDBJ databases">
        <title>Genome Sequence of Phlebia brevispora.</title>
        <authorList>
            <person name="Buettner E."/>
        </authorList>
    </citation>
    <scope>NUCLEOTIDE SEQUENCE</scope>
    <source>
        <strain evidence="1">MPL23</strain>
    </source>
</reference>